<feature type="domain" description="PAC" evidence="8">
    <location>
        <begin position="92"/>
        <end position="144"/>
    </location>
</feature>
<proteinExistence type="predicted"/>
<reference evidence="9 10" key="1">
    <citation type="submission" date="2019-08" db="EMBL/GenBank/DDBJ databases">
        <title>Pedobacter sp. nov., isolated from Han river, South Korea.</title>
        <authorList>
            <person name="Lee D.-H."/>
            <person name="Kim Y.-S."/>
            <person name="Hwang E.-M."/>
            <person name="Le Tran T.C."/>
            <person name="Cha C.-J."/>
        </authorList>
    </citation>
    <scope>NUCLEOTIDE SEQUENCE [LARGE SCALE GENOMIC DNA]</scope>
    <source>
        <strain evidence="9 10">CJ43</strain>
    </source>
</reference>
<dbReference type="InterPro" id="IPR000014">
    <property type="entry name" value="PAS"/>
</dbReference>
<dbReference type="PROSITE" id="PS50109">
    <property type="entry name" value="HIS_KIN"/>
    <property type="match status" value="1"/>
</dbReference>
<dbReference type="PRINTS" id="PR00344">
    <property type="entry name" value="BCTRLSENSOR"/>
</dbReference>
<dbReference type="CDD" id="cd00130">
    <property type="entry name" value="PAS"/>
    <property type="match status" value="4"/>
</dbReference>
<evidence type="ECO:0000256" key="1">
    <source>
        <dbReference type="ARBA" id="ARBA00000085"/>
    </source>
</evidence>
<evidence type="ECO:0000256" key="4">
    <source>
        <dbReference type="ARBA" id="ARBA00022679"/>
    </source>
</evidence>
<dbReference type="Gene3D" id="2.10.70.100">
    <property type="match status" value="1"/>
</dbReference>
<organism evidence="9 10">
    <name type="scientific">Pedobacter aquae</name>
    <dbReference type="NCBI Taxonomy" id="2605747"/>
    <lineage>
        <taxon>Bacteria</taxon>
        <taxon>Pseudomonadati</taxon>
        <taxon>Bacteroidota</taxon>
        <taxon>Sphingobacteriia</taxon>
        <taxon>Sphingobacteriales</taxon>
        <taxon>Sphingobacteriaceae</taxon>
        <taxon>Pedobacter</taxon>
    </lineage>
</organism>
<dbReference type="EMBL" id="CP043329">
    <property type="protein sequence ID" value="QEK52143.1"/>
    <property type="molecule type" value="Genomic_DNA"/>
</dbReference>
<dbReference type="EC" id="2.7.13.3" evidence="2"/>
<dbReference type="SMART" id="SM00091">
    <property type="entry name" value="PAS"/>
    <property type="match status" value="3"/>
</dbReference>
<dbReference type="SMART" id="SM00086">
    <property type="entry name" value="PAC"/>
    <property type="match status" value="5"/>
</dbReference>
<dbReference type="GO" id="GO:0004673">
    <property type="term" value="F:protein histidine kinase activity"/>
    <property type="evidence" value="ECO:0007669"/>
    <property type="project" value="UniProtKB-EC"/>
</dbReference>
<evidence type="ECO:0000256" key="3">
    <source>
        <dbReference type="ARBA" id="ARBA00022553"/>
    </source>
</evidence>
<dbReference type="Gene3D" id="3.30.450.20">
    <property type="entry name" value="PAS domain"/>
    <property type="match status" value="5"/>
</dbReference>
<dbReference type="SUPFAM" id="SSF55785">
    <property type="entry name" value="PYP-like sensor domain (PAS domain)"/>
    <property type="match status" value="5"/>
</dbReference>
<keyword evidence="3" id="KW-0597">Phosphoprotein</keyword>
<gene>
    <name evidence="9" type="ORF">FYC62_11210</name>
</gene>
<dbReference type="Pfam" id="PF02518">
    <property type="entry name" value="HATPase_c"/>
    <property type="match status" value="1"/>
</dbReference>
<evidence type="ECO:0000259" key="7">
    <source>
        <dbReference type="PROSITE" id="PS50112"/>
    </source>
</evidence>
<evidence type="ECO:0000313" key="9">
    <source>
        <dbReference type="EMBL" id="QEK52143.1"/>
    </source>
</evidence>
<protein>
    <recommendedName>
        <fullName evidence="2">histidine kinase</fullName>
        <ecNumber evidence="2">2.7.13.3</ecNumber>
    </recommendedName>
</protein>
<dbReference type="KEGG" id="pej:FYC62_11210"/>
<dbReference type="NCBIfam" id="TIGR00229">
    <property type="entry name" value="sensory_box"/>
    <property type="match status" value="4"/>
</dbReference>
<dbReference type="InterPro" id="IPR004358">
    <property type="entry name" value="Sig_transdc_His_kin-like_C"/>
</dbReference>
<dbReference type="Pfam" id="PF08447">
    <property type="entry name" value="PAS_3"/>
    <property type="match status" value="3"/>
</dbReference>
<feature type="domain" description="PAS" evidence="7">
    <location>
        <begin position="513"/>
        <end position="583"/>
    </location>
</feature>
<dbReference type="SUPFAM" id="SSF55874">
    <property type="entry name" value="ATPase domain of HSP90 chaperone/DNA topoisomerase II/histidine kinase"/>
    <property type="match status" value="1"/>
</dbReference>
<dbReference type="PROSITE" id="PS50113">
    <property type="entry name" value="PAC"/>
    <property type="match status" value="5"/>
</dbReference>
<dbReference type="InterPro" id="IPR013655">
    <property type="entry name" value="PAS_fold_3"/>
</dbReference>
<feature type="domain" description="PAC" evidence="8">
    <location>
        <begin position="460"/>
        <end position="512"/>
    </location>
</feature>
<evidence type="ECO:0000256" key="2">
    <source>
        <dbReference type="ARBA" id="ARBA00012438"/>
    </source>
</evidence>
<comment type="catalytic activity">
    <reaction evidence="1">
        <text>ATP + protein L-histidine = ADP + protein N-phospho-L-histidine.</text>
        <dbReference type="EC" id="2.7.13.3"/>
    </reaction>
</comment>
<feature type="domain" description="PAC" evidence="8">
    <location>
        <begin position="341"/>
        <end position="394"/>
    </location>
</feature>
<dbReference type="PANTHER" id="PTHR43304:SF1">
    <property type="entry name" value="PAC DOMAIN-CONTAINING PROTEIN"/>
    <property type="match status" value="1"/>
</dbReference>
<dbReference type="Proteomes" id="UP000323653">
    <property type="component" value="Chromosome"/>
</dbReference>
<dbReference type="SMART" id="SM00387">
    <property type="entry name" value="HATPase_c"/>
    <property type="match status" value="1"/>
</dbReference>
<dbReference type="InterPro" id="IPR000700">
    <property type="entry name" value="PAS-assoc_C"/>
</dbReference>
<evidence type="ECO:0000256" key="5">
    <source>
        <dbReference type="ARBA" id="ARBA00022777"/>
    </source>
</evidence>
<evidence type="ECO:0000313" key="10">
    <source>
        <dbReference type="Proteomes" id="UP000323653"/>
    </source>
</evidence>
<dbReference type="PROSITE" id="PS50112">
    <property type="entry name" value="PAS"/>
    <property type="match status" value="1"/>
</dbReference>
<name>A0A5C0VK62_9SPHI</name>
<feature type="domain" description="Histidine kinase" evidence="6">
    <location>
        <begin position="657"/>
        <end position="870"/>
    </location>
</feature>
<accession>A0A5C0VK62</accession>
<sequence length="871" mass="100495">MSYLKDELYQLIKEDSSIFDFLQDAALDGLWYWDLENPDHEWMNPKFWATLGYKAEEMPHSPSSWQNIIHPDDLKLAVESIQRHCENPETTFDIVVRYFHKNGSIVWVKCRGLSIRDKNGKAKRILGAHTDITELKVKEDLLERCNMAASVGFWEVNLNTMQPHWSHVTKLIHEVPEDYKPDIHSALNYYKEGDKVLIEKAFTAALKHGTPYDLELQIITEKGNLKWVRAIGLSEFKDGVCTRLYGTFQDIQERKTLELALIAEREKLANILIGTHAGTWEWNIQTGETIFNERWANIIGYTLEELQPISIETWVNLTHPDDIKNSNEKINECCEKKSEYYHCECRMRHKDGHWVWVLDRGKITSWTADGKPLMMFGTHTDITEQKTAFERSQQFIEQAPSAIAMFDTHIHYLAASNKWIDDYKLNGLDIIGKSHYEIFPEIGEDWKRIHQDCLKGKSQKCDEDKFIRQDGTLQWIKWGVRPWYIDKNTIGGVVMYTDDITERKKAQEQLGISEQAFRGNFENAAIGMALLDRDGKWLKINKTLHDMLGYDEEELQHLTFRDITHPDDLDIDVSLYLDLLHGKINHYQLGKRYIHKNGSIVNIILTASVVKDSHDEILYFITQIIDITALKNAEKEIQALLDVTKDQNKRLKNFAHIVSHNLRSHSSNIEMLIYLLFKEHPELEENNILQLVKTASDNLKGTISHLNEVVQMNLETSSNLVEINLYHFAEAAINNLNLLANDAQVKIINNINPKDEVKGISAYIDSILLNFLTNAIKYAASERESFVELKTYQKEQYLVLTITDNGMGIDLKTQGSKLFGMYQTFHGNTDARGIGLFITKNQVETIGGKIEVQSEVNKGTTFKVYLLNAQK</sequence>
<feature type="domain" description="PAC" evidence="8">
    <location>
        <begin position="587"/>
        <end position="639"/>
    </location>
</feature>
<dbReference type="Pfam" id="PF08448">
    <property type="entry name" value="PAS_4"/>
    <property type="match status" value="1"/>
</dbReference>
<keyword evidence="10" id="KW-1185">Reference proteome</keyword>
<dbReference type="InterPro" id="IPR001610">
    <property type="entry name" value="PAC"/>
</dbReference>
<dbReference type="InterPro" id="IPR005467">
    <property type="entry name" value="His_kinase_dom"/>
</dbReference>
<feature type="domain" description="PAC" evidence="8">
    <location>
        <begin position="212"/>
        <end position="263"/>
    </location>
</feature>
<dbReference type="InterPro" id="IPR035965">
    <property type="entry name" value="PAS-like_dom_sf"/>
</dbReference>
<evidence type="ECO:0000259" key="8">
    <source>
        <dbReference type="PROSITE" id="PS50113"/>
    </source>
</evidence>
<dbReference type="PANTHER" id="PTHR43304">
    <property type="entry name" value="PHYTOCHROME-LIKE PROTEIN CPH1"/>
    <property type="match status" value="1"/>
</dbReference>
<dbReference type="InterPro" id="IPR036890">
    <property type="entry name" value="HATPase_C_sf"/>
</dbReference>
<keyword evidence="4" id="KW-0808">Transferase</keyword>
<evidence type="ECO:0000259" key="6">
    <source>
        <dbReference type="PROSITE" id="PS50109"/>
    </source>
</evidence>
<dbReference type="AlphaFoldDB" id="A0A5C0VK62"/>
<keyword evidence="5" id="KW-0418">Kinase</keyword>
<dbReference type="RefSeq" id="WP_149074977.1">
    <property type="nucleotide sequence ID" value="NZ_CP043329.1"/>
</dbReference>
<dbReference type="InterPro" id="IPR052162">
    <property type="entry name" value="Sensor_kinase/Photoreceptor"/>
</dbReference>
<dbReference type="InterPro" id="IPR013656">
    <property type="entry name" value="PAS_4"/>
</dbReference>
<dbReference type="InterPro" id="IPR003594">
    <property type="entry name" value="HATPase_dom"/>
</dbReference>
<dbReference type="Gene3D" id="3.30.565.10">
    <property type="entry name" value="Histidine kinase-like ATPase, C-terminal domain"/>
    <property type="match status" value="1"/>
</dbReference>